<keyword evidence="1" id="KW-0645">Protease</keyword>
<evidence type="ECO:0000256" key="3">
    <source>
        <dbReference type="ARBA" id="ARBA00022825"/>
    </source>
</evidence>
<dbReference type="InterPro" id="IPR018114">
    <property type="entry name" value="TRYPSIN_HIS"/>
</dbReference>
<dbReference type="CDD" id="cd00190">
    <property type="entry name" value="Tryp_SPc"/>
    <property type="match status" value="1"/>
</dbReference>
<evidence type="ECO:0000259" key="6">
    <source>
        <dbReference type="PROSITE" id="PS50240"/>
    </source>
</evidence>
<dbReference type="PROSITE" id="PS00134">
    <property type="entry name" value="TRYPSIN_HIS"/>
    <property type="match status" value="1"/>
</dbReference>
<feature type="chain" id="PRO_5021852204" description="Peptidase S1 domain-containing protein" evidence="5">
    <location>
        <begin position="26"/>
        <end position="313"/>
    </location>
</feature>
<dbReference type="Gene3D" id="2.40.10.10">
    <property type="entry name" value="Trypsin-like serine proteases"/>
    <property type="match status" value="1"/>
</dbReference>
<dbReference type="GO" id="GO:0004252">
    <property type="term" value="F:serine-type endopeptidase activity"/>
    <property type="evidence" value="ECO:0007669"/>
    <property type="project" value="InterPro"/>
</dbReference>
<feature type="signal peptide" evidence="5">
    <location>
        <begin position="1"/>
        <end position="25"/>
    </location>
</feature>
<sequence length="313" mass="34568">MGRSTMLIATACSLVFLLCSQGVWSMINLADTPCGKIARGSRRFHQRILGGSEVHISEFPHSVSLRKDGEHFCGGVLVHKHYVLTAAHCVHNRPPKVWQVAVGEQNTVKLDGTEQLMEVEQIIEHPDYIYPKLLNDIAIIRIDKPVIWNKMAQPVCLPDPLRRTAKGLGYLAGWGYDNESKKGGVPTETLHMARIPILENDVCESWLMSQGKSISLAPTHLCAGHEFGAIDGCQADSGGGLVSVDDDQLLVVGIMSAGIGCGREKMPGLYTRVEKFIPWIQSEIKGGARIKRGTDQDSRPNPKFHWWDQLANE</sequence>
<dbReference type="STRING" id="6832.A0A553P841"/>
<dbReference type="InterPro" id="IPR001254">
    <property type="entry name" value="Trypsin_dom"/>
</dbReference>
<feature type="domain" description="Peptidase S1" evidence="6">
    <location>
        <begin position="48"/>
        <end position="285"/>
    </location>
</feature>
<keyword evidence="4" id="KW-1015">Disulfide bond</keyword>
<name>A0A553P841_TIGCA</name>
<organism evidence="7 8">
    <name type="scientific">Tigriopus californicus</name>
    <name type="common">Marine copepod</name>
    <dbReference type="NCBI Taxonomy" id="6832"/>
    <lineage>
        <taxon>Eukaryota</taxon>
        <taxon>Metazoa</taxon>
        <taxon>Ecdysozoa</taxon>
        <taxon>Arthropoda</taxon>
        <taxon>Crustacea</taxon>
        <taxon>Multicrustacea</taxon>
        <taxon>Hexanauplia</taxon>
        <taxon>Copepoda</taxon>
        <taxon>Harpacticoida</taxon>
        <taxon>Harpacticidae</taxon>
        <taxon>Tigriopus</taxon>
    </lineage>
</organism>
<proteinExistence type="predicted"/>
<keyword evidence="3" id="KW-0720">Serine protease</keyword>
<dbReference type="InterPro" id="IPR009003">
    <property type="entry name" value="Peptidase_S1_PA"/>
</dbReference>
<dbReference type="InterPro" id="IPR001314">
    <property type="entry name" value="Peptidase_S1A"/>
</dbReference>
<dbReference type="PRINTS" id="PR00722">
    <property type="entry name" value="CHYMOTRYPSIN"/>
</dbReference>
<protein>
    <recommendedName>
        <fullName evidence="6">Peptidase S1 domain-containing protein</fullName>
    </recommendedName>
</protein>
<evidence type="ECO:0000256" key="5">
    <source>
        <dbReference type="SAM" id="SignalP"/>
    </source>
</evidence>
<evidence type="ECO:0000313" key="8">
    <source>
        <dbReference type="Proteomes" id="UP000318571"/>
    </source>
</evidence>
<gene>
    <name evidence="7" type="ORF">TCAL_01904</name>
</gene>
<evidence type="ECO:0000313" key="7">
    <source>
        <dbReference type="EMBL" id="TRY73855.1"/>
    </source>
</evidence>
<dbReference type="EMBL" id="VCGU01000007">
    <property type="protein sequence ID" value="TRY73855.1"/>
    <property type="molecule type" value="Genomic_DNA"/>
</dbReference>
<evidence type="ECO:0000256" key="4">
    <source>
        <dbReference type="ARBA" id="ARBA00023157"/>
    </source>
</evidence>
<dbReference type="PANTHER" id="PTHR24252">
    <property type="entry name" value="ACROSIN-RELATED"/>
    <property type="match status" value="1"/>
</dbReference>
<keyword evidence="5" id="KW-0732">Signal</keyword>
<dbReference type="FunFam" id="2.40.10.10:FF:000003">
    <property type="entry name" value="Transmembrane serine protease 3"/>
    <property type="match status" value="1"/>
</dbReference>
<evidence type="ECO:0000256" key="1">
    <source>
        <dbReference type="ARBA" id="ARBA00022670"/>
    </source>
</evidence>
<dbReference type="Pfam" id="PF00089">
    <property type="entry name" value="Trypsin"/>
    <property type="match status" value="1"/>
</dbReference>
<dbReference type="SMART" id="SM00020">
    <property type="entry name" value="Tryp_SPc"/>
    <property type="match status" value="1"/>
</dbReference>
<keyword evidence="2" id="KW-0378">Hydrolase</keyword>
<dbReference type="PANTHER" id="PTHR24252:SF10">
    <property type="entry name" value="SERINE PROTEASE 56"/>
    <property type="match status" value="1"/>
</dbReference>
<reference evidence="7 8" key="1">
    <citation type="journal article" date="2018" name="Nat. Ecol. Evol.">
        <title>Genomic signatures of mitonuclear coevolution across populations of Tigriopus californicus.</title>
        <authorList>
            <person name="Barreto F.S."/>
            <person name="Watson E.T."/>
            <person name="Lima T.G."/>
            <person name="Willett C.S."/>
            <person name="Edmands S."/>
            <person name="Li W."/>
            <person name="Burton R.S."/>
        </authorList>
    </citation>
    <scope>NUCLEOTIDE SEQUENCE [LARGE SCALE GENOMIC DNA]</scope>
    <source>
        <strain evidence="7 8">San Diego</strain>
    </source>
</reference>
<dbReference type="Proteomes" id="UP000318571">
    <property type="component" value="Chromosome 3"/>
</dbReference>
<dbReference type="SUPFAM" id="SSF50494">
    <property type="entry name" value="Trypsin-like serine proteases"/>
    <property type="match status" value="1"/>
</dbReference>
<keyword evidence="8" id="KW-1185">Reference proteome</keyword>
<accession>A0A553P841</accession>
<dbReference type="OMA" id="EVHISEF"/>
<dbReference type="OrthoDB" id="6364259at2759"/>
<evidence type="ECO:0000256" key="2">
    <source>
        <dbReference type="ARBA" id="ARBA00022801"/>
    </source>
</evidence>
<dbReference type="GO" id="GO:0006508">
    <property type="term" value="P:proteolysis"/>
    <property type="evidence" value="ECO:0007669"/>
    <property type="project" value="UniProtKB-KW"/>
</dbReference>
<dbReference type="AlphaFoldDB" id="A0A553P841"/>
<dbReference type="InterPro" id="IPR043504">
    <property type="entry name" value="Peptidase_S1_PA_chymotrypsin"/>
</dbReference>
<comment type="caution">
    <text evidence="7">The sequence shown here is derived from an EMBL/GenBank/DDBJ whole genome shotgun (WGS) entry which is preliminary data.</text>
</comment>
<dbReference type="PROSITE" id="PS50240">
    <property type="entry name" value="TRYPSIN_DOM"/>
    <property type="match status" value="1"/>
</dbReference>